<keyword evidence="1" id="KW-0472">Membrane</keyword>
<protein>
    <submittedName>
        <fullName evidence="2">Bile acid:sodium symporter</fullName>
    </submittedName>
</protein>
<name>A0A8H2QMC9_9FLAO</name>
<dbReference type="InterPro" id="IPR016833">
    <property type="entry name" value="Put_Na-Bile_cotransptr"/>
</dbReference>
<organism evidence="2 3">
    <name type="scientific">Bizionia saleffrena</name>
    <dbReference type="NCBI Taxonomy" id="291189"/>
    <lineage>
        <taxon>Bacteria</taxon>
        <taxon>Pseudomonadati</taxon>
        <taxon>Bacteroidota</taxon>
        <taxon>Flavobacteriia</taxon>
        <taxon>Flavobacteriales</taxon>
        <taxon>Flavobacteriaceae</taxon>
        <taxon>Bizionia</taxon>
    </lineage>
</organism>
<dbReference type="InterPro" id="IPR038770">
    <property type="entry name" value="Na+/solute_symporter_sf"/>
</dbReference>
<dbReference type="Pfam" id="PF13593">
    <property type="entry name" value="SBF_like"/>
    <property type="match status" value="1"/>
</dbReference>
<dbReference type="EMBL" id="VSKM01000003">
    <property type="protein sequence ID" value="TYB77340.1"/>
    <property type="molecule type" value="Genomic_DNA"/>
</dbReference>
<feature type="transmembrane region" description="Helical" evidence="1">
    <location>
        <begin position="129"/>
        <end position="152"/>
    </location>
</feature>
<sequence>MKVKIDRFVVSIVVVIFIAYFFPQWGIESSIIPIDTISAIGISLIFFFYGLKLSPTKLKEGIKNWKLHLLVQGSTFLVFPLLVLIFRPLIQNQEQETMWLAFFFLAALPSTVSSSVVMVSMAKGNVPAAIFNASISGIIGITITPLWMGLFINDTQTHYDFTSIYIKLIVQILLPVVLGLLLQRYTNNFAHKHSAKLTLFDKSIILLIIYKSFAESFYKNIFSAVSLLDLGVLFIGVLVLFLIVFLVTGFTARKLNLNKEDQITVQFCGTKKSLVHGTVFSKIIFGNMATVGIILLPLMLFHASQLLIISIIASKLAKRERFEE</sequence>
<accession>A0A8H2QMC9</accession>
<proteinExistence type="predicted"/>
<keyword evidence="1" id="KW-0812">Transmembrane</keyword>
<feature type="transmembrane region" description="Helical" evidence="1">
    <location>
        <begin position="67"/>
        <end position="86"/>
    </location>
</feature>
<evidence type="ECO:0000313" key="2">
    <source>
        <dbReference type="EMBL" id="TYB77340.1"/>
    </source>
</evidence>
<feature type="transmembrane region" description="Helical" evidence="1">
    <location>
        <begin position="164"/>
        <end position="182"/>
    </location>
</feature>
<dbReference type="PIRSF" id="PIRSF026166">
    <property type="entry name" value="UCP026166"/>
    <property type="match status" value="1"/>
</dbReference>
<evidence type="ECO:0000313" key="3">
    <source>
        <dbReference type="Proteomes" id="UP000323324"/>
    </source>
</evidence>
<feature type="transmembrane region" description="Helical" evidence="1">
    <location>
        <begin position="31"/>
        <end position="51"/>
    </location>
</feature>
<evidence type="ECO:0000256" key="1">
    <source>
        <dbReference type="SAM" id="Phobius"/>
    </source>
</evidence>
<keyword evidence="1" id="KW-1133">Transmembrane helix</keyword>
<keyword evidence="3" id="KW-1185">Reference proteome</keyword>
<feature type="transmembrane region" description="Helical" evidence="1">
    <location>
        <begin position="7"/>
        <end position="25"/>
    </location>
</feature>
<feature type="transmembrane region" description="Helical" evidence="1">
    <location>
        <begin position="230"/>
        <end position="252"/>
    </location>
</feature>
<dbReference type="RefSeq" id="WP_148368629.1">
    <property type="nucleotide sequence ID" value="NZ_VSKM01000003.1"/>
</dbReference>
<reference evidence="2 3" key="1">
    <citation type="submission" date="2019-08" db="EMBL/GenBank/DDBJ databases">
        <title>Genomes of Antarctic Bizionia species.</title>
        <authorList>
            <person name="Bowman J.P."/>
        </authorList>
    </citation>
    <scope>NUCLEOTIDE SEQUENCE [LARGE SCALE GENOMIC DNA]</scope>
    <source>
        <strain evidence="2 3">HFD</strain>
    </source>
</reference>
<dbReference type="AlphaFoldDB" id="A0A8H2QMC9"/>
<gene>
    <name evidence="2" type="ORF">ES676_03345</name>
</gene>
<feature type="transmembrane region" description="Helical" evidence="1">
    <location>
        <begin position="300"/>
        <end position="317"/>
    </location>
</feature>
<feature type="transmembrane region" description="Helical" evidence="1">
    <location>
        <begin position="98"/>
        <end position="122"/>
    </location>
</feature>
<dbReference type="Gene3D" id="1.20.1530.20">
    <property type="match status" value="1"/>
</dbReference>
<dbReference type="Proteomes" id="UP000323324">
    <property type="component" value="Unassembled WGS sequence"/>
</dbReference>
<comment type="caution">
    <text evidence="2">The sequence shown here is derived from an EMBL/GenBank/DDBJ whole genome shotgun (WGS) entry which is preliminary data.</text>
</comment>
<dbReference type="PANTHER" id="PTHR18640">
    <property type="entry name" value="SOLUTE CARRIER FAMILY 10 MEMBER 7"/>
    <property type="match status" value="1"/>
</dbReference>
<dbReference type="GO" id="GO:0005886">
    <property type="term" value="C:plasma membrane"/>
    <property type="evidence" value="ECO:0007669"/>
    <property type="project" value="TreeGrafter"/>
</dbReference>
<dbReference type="PANTHER" id="PTHR18640:SF5">
    <property type="entry name" value="SODIUM_BILE ACID COTRANSPORTER 7"/>
    <property type="match status" value="1"/>
</dbReference>